<dbReference type="InParanoid" id="A0A1Y2AU25"/>
<comment type="caution">
    <text evidence="1">The sequence shown here is derived from an EMBL/GenBank/DDBJ whole genome shotgun (WGS) entry which is preliminary data.</text>
</comment>
<accession>A0A1Y2AU25</accession>
<evidence type="ECO:0000313" key="1">
    <source>
        <dbReference type="EMBL" id="ORY26059.1"/>
    </source>
</evidence>
<dbReference type="AlphaFoldDB" id="A0A1Y2AU25"/>
<organism evidence="1 2">
    <name type="scientific">Naematelia encephala</name>
    <dbReference type="NCBI Taxonomy" id="71784"/>
    <lineage>
        <taxon>Eukaryota</taxon>
        <taxon>Fungi</taxon>
        <taxon>Dikarya</taxon>
        <taxon>Basidiomycota</taxon>
        <taxon>Agaricomycotina</taxon>
        <taxon>Tremellomycetes</taxon>
        <taxon>Tremellales</taxon>
        <taxon>Naemateliaceae</taxon>
        <taxon>Naematelia</taxon>
    </lineage>
</organism>
<sequence>MLDTRLRLLGGRCPLSSVTCLVFRWPLIAQPQGHQTMADKQKSFILDILALFKHLRSFLYNRTDEKVTLTSILTFTQLLPVSTSQHGTGVDGKCIYSHSLSLHWTYRQARSSTLIASHPVIIVASNITSRAVCRIHPGWRTGVPQGLATLAC</sequence>
<reference evidence="1 2" key="1">
    <citation type="submission" date="2016-07" db="EMBL/GenBank/DDBJ databases">
        <title>Pervasive Adenine N6-methylation of Active Genes in Fungi.</title>
        <authorList>
            <consortium name="DOE Joint Genome Institute"/>
            <person name="Mondo S.J."/>
            <person name="Dannebaum R.O."/>
            <person name="Kuo R.C."/>
            <person name="Labutti K."/>
            <person name="Haridas S."/>
            <person name="Kuo A."/>
            <person name="Salamov A."/>
            <person name="Ahrendt S.R."/>
            <person name="Lipzen A."/>
            <person name="Sullivan W."/>
            <person name="Andreopoulos W.B."/>
            <person name="Clum A."/>
            <person name="Lindquist E."/>
            <person name="Daum C."/>
            <person name="Ramamoorthy G.K."/>
            <person name="Gryganskyi A."/>
            <person name="Culley D."/>
            <person name="Magnuson J.K."/>
            <person name="James T.Y."/>
            <person name="O'Malley M.A."/>
            <person name="Stajich J.E."/>
            <person name="Spatafora J.W."/>
            <person name="Visel A."/>
            <person name="Grigoriev I.V."/>
        </authorList>
    </citation>
    <scope>NUCLEOTIDE SEQUENCE [LARGE SCALE GENOMIC DNA]</scope>
    <source>
        <strain evidence="1 2">68-887.2</strain>
    </source>
</reference>
<dbReference type="EMBL" id="MCFC01000051">
    <property type="protein sequence ID" value="ORY26059.1"/>
    <property type="molecule type" value="Genomic_DNA"/>
</dbReference>
<proteinExistence type="predicted"/>
<dbReference type="Proteomes" id="UP000193986">
    <property type="component" value="Unassembled WGS sequence"/>
</dbReference>
<name>A0A1Y2AU25_9TREE</name>
<protein>
    <submittedName>
        <fullName evidence="1">Uncharacterized protein</fullName>
    </submittedName>
</protein>
<keyword evidence="2" id="KW-1185">Reference proteome</keyword>
<evidence type="ECO:0000313" key="2">
    <source>
        <dbReference type="Proteomes" id="UP000193986"/>
    </source>
</evidence>
<gene>
    <name evidence="1" type="ORF">BCR39DRAFT_274176</name>
</gene>